<organism evidence="2 3">
    <name type="scientific">Tanacetum coccineum</name>
    <dbReference type="NCBI Taxonomy" id="301880"/>
    <lineage>
        <taxon>Eukaryota</taxon>
        <taxon>Viridiplantae</taxon>
        <taxon>Streptophyta</taxon>
        <taxon>Embryophyta</taxon>
        <taxon>Tracheophyta</taxon>
        <taxon>Spermatophyta</taxon>
        <taxon>Magnoliopsida</taxon>
        <taxon>eudicotyledons</taxon>
        <taxon>Gunneridae</taxon>
        <taxon>Pentapetalae</taxon>
        <taxon>asterids</taxon>
        <taxon>campanulids</taxon>
        <taxon>Asterales</taxon>
        <taxon>Asteraceae</taxon>
        <taxon>Asteroideae</taxon>
        <taxon>Anthemideae</taxon>
        <taxon>Anthemidinae</taxon>
        <taxon>Tanacetum</taxon>
    </lineage>
</organism>
<proteinExistence type="predicted"/>
<feature type="compositionally biased region" description="Gly residues" evidence="1">
    <location>
        <begin position="372"/>
        <end position="382"/>
    </location>
</feature>
<protein>
    <submittedName>
        <fullName evidence="2">Uncharacterized protein</fullName>
    </submittedName>
</protein>
<sequence>MYMMAGRANRPMTWERTVERRPPREAGRSGVRENDARVREGAKEGTEGRNRRVYRAGVAAFRQRGEVMGMKGDKEGDERNARREGVREVGGMGVSSSDRGGGDSKCDRGGGGLLPWGTRTGGEYAGGGAGVGAVVGHLGFEAERRGPEPETKAGAGIAGEGDVETGRGAVGRVEGVTSEAGERRAGTSAGTTWGGMVWRDGSQGKASKQKLLGKRGVGGHRVATTYGMAGGGEGMKRGVLVGERRYGRGTMRGGEDVGDAGSLDGERQGRRECNGVVNRVTGAGGGWDMGGAGKRCTLESGGRGGADREPADGLSSGGRGRGGGIRRRSRTGAGGPGSRPWGRDAKEEESYEGVRVGRNDGGDGGKRDGGEAWEGGGTGDGA</sequence>
<comment type="caution">
    <text evidence="2">The sequence shown here is derived from an EMBL/GenBank/DDBJ whole genome shotgun (WGS) entry which is preliminary data.</text>
</comment>
<feature type="compositionally biased region" description="Basic and acidic residues" evidence="1">
    <location>
        <begin position="71"/>
        <end position="87"/>
    </location>
</feature>
<name>A0ABQ5G883_9ASTR</name>
<reference evidence="2" key="1">
    <citation type="journal article" date="2022" name="Int. J. Mol. Sci.">
        <title>Draft Genome of Tanacetum Coccineum: Genomic Comparison of Closely Related Tanacetum-Family Plants.</title>
        <authorList>
            <person name="Yamashiro T."/>
            <person name="Shiraishi A."/>
            <person name="Nakayama K."/>
            <person name="Satake H."/>
        </authorList>
    </citation>
    <scope>NUCLEOTIDE SEQUENCE</scope>
</reference>
<feature type="region of interest" description="Disordered" evidence="1">
    <location>
        <begin position="144"/>
        <end position="165"/>
    </location>
</feature>
<feature type="region of interest" description="Disordered" evidence="1">
    <location>
        <begin position="1"/>
        <end position="51"/>
    </location>
</feature>
<feature type="region of interest" description="Disordered" evidence="1">
    <location>
        <begin position="178"/>
        <end position="205"/>
    </location>
</feature>
<evidence type="ECO:0000256" key="1">
    <source>
        <dbReference type="SAM" id="MobiDB-lite"/>
    </source>
</evidence>
<dbReference type="Proteomes" id="UP001151760">
    <property type="component" value="Unassembled WGS sequence"/>
</dbReference>
<dbReference type="EMBL" id="BQNB010018190">
    <property type="protein sequence ID" value="GJT71710.1"/>
    <property type="molecule type" value="Genomic_DNA"/>
</dbReference>
<feature type="region of interest" description="Disordered" evidence="1">
    <location>
        <begin position="246"/>
        <end position="269"/>
    </location>
</feature>
<accession>A0ABQ5G883</accession>
<reference evidence="2" key="2">
    <citation type="submission" date="2022-01" db="EMBL/GenBank/DDBJ databases">
        <authorList>
            <person name="Yamashiro T."/>
            <person name="Shiraishi A."/>
            <person name="Satake H."/>
            <person name="Nakayama K."/>
        </authorList>
    </citation>
    <scope>NUCLEOTIDE SEQUENCE</scope>
</reference>
<feature type="compositionally biased region" description="Basic and acidic residues" evidence="1">
    <location>
        <begin position="355"/>
        <end position="370"/>
    </location>
</feature>
<feature type="region of interest" description="Disordered" evidence="1">
    <location>
        <begin position="70"/>
        <end position="108"/>
    </location>
</feature>
<keyword evidence="3" id="KW-1185">Reference proteome</keyword>
<evidence type="ECO:0000313" key="2">
    <source>
        <dbReference type="EMBL" id="GJT71710.1"/>
    </source>
</evidence>
<feature type="region of interest" description="Disordered" evidence="1">
    <location>
        <begin position="298"/>
        <end position="382"/>
    </location>
</feature>
<evidence type="ECO:0000313" key="3">
    <source>
        <dbReference type="Proteomes" id="UP001151760"/>
    </source>
</evidence>
<feature type="compositionally biased region" description="Basic and acidic residues" evidence="1">
    <location>
        <begin position="16"/>
        <end position="50"/>
    </location>
</feature>
<gene>
    <name evidence="2" type="ORF">Tco_1030996</name>
</gene>